<dbReference type="EC" id="3.2.1.52" evidence="7"/>
<protein>
    <recommendedName>
        <fullName evidence="7">Beta-hexosaminidase</fullName>
        <ecNumber evidence="7">3.2.1.52</ecNumber>
    </recommendedName>
</protein>
<keyword evidence="5" id="KW-0325">Glycoprotein</keyword>
<dbReference type="InterPro" id="IPR025705">
    <property type="entry name" value="Beta_hexosaminidase_sua/sub"/>
</dbReference>
<evidence type="ECO:0000256" key="6">
    <source>
        <dbReference type="ARBA" id="ARBA00023295"/>
    </source>
</evidence>
<dbReference type="Gene3D" id="3.20.20.80">
    <property type="entry name" value="Glycosidases"/>
    <property type="match status" value="1"/>
</dbReference>
<feature type="active site" description="Proton donor" evidence="8">
    <location>
        <position position="342"/>
    </location>
</feature>
<dbReference type="AlphaFoldDB" id="A0A286UB47"/>
<dbReference type="Gene3D" id="3.30.379.10">
    <property type="entry name" value="Chitobiase/beta-hexosaminidase domain 2-like"/>
    <property type="match status" value="1"/>
</dbReference>
<keyword evidence="3 9" id="KW-0732">Signal</keyword>
<dbReference type="CDD" id="cd06562">
    <property type="entry name" value="GH20_HexA_HexB-like"/>
    <property type="match status" value="1"/>
</dbReference>
<dbReference type="PANTHER" id="PTHR22600:SF26">
    <property type="entry name" value="BETA-N-ACETYLHEXOSAMINIDASE"/>
    <property type="match status" value="1"/>
</dbReference>
<reference evidence="12 13" key="1">
    <citation type="journal article" date="2017" name="Mol. Ecol.">
        <title>Comparative and population genomic landscape of Phellinus noxius: A hypervariable fungus causing root rot in trees.</title>
        <authorList>
            <person name="Chung C.L."/>
            <person name="Lee T.J."/>
            <person name="Akiba M."/>
            <person name="Lee H.H."/>
            <person name="Kuo T.H."/>
            <person name="Liu D."/>
            <person name="Ke H.M."/>
            <person name="Yokoi T."/>
            <person name="Roa M.B."/>
            <person name="Lu M.J."/>
            <person name="Chang Y.Y."/>
            <person name="Ann P.J."/>
            <person name="Tsai J.N."/>
            <person name="Chen C.Y."/>
            <person name="Tzean S.S."/>
            <person name="Ota Y."/>
            <person name="Hattori T."/>
            <person name="Sahashi N."/>
            <person name="Liou R.F."/>
            <person name="Kikuchi T."/>
            <person name="Tsai I.J."/>
        </authorList>
    </citation>
    <scope>NUCLEOTIDE SEQUENCE [LARGE SCALE GENOMIC DNA]</scope>
    <source>
        <strain evidence="12 13">FFPRI411160</strain>
    </source>
</reference>
<sequence>MKTKRNVNRLLSLSSTILLLGISAPVNALWPVPRQLETGNTTVKLANSFEITTAFTDAPADLQDAIARASKYLKSDGLAPLVPDRGASLASNIKEAQTLYGLVLSLSGNNISSISVETVKALEDRDEGYQLAIPSDGSNATLSANTTLGLYRGLTTFEQLFYTVDEEIFTPQTPIEIEDTPAFPFRGLMLDTARNFFPVTDIKRTLDAMSWVKLNQFHWHIVDSQSFPLALSSIPQLAQQGAYSSASIYTEQDVSDIIRYASERGIDVLLEIDTPGHTSVISKAFPEHIACAEFSPWADYAAEPPSGQLRLTSESTKNFTADLISAAALLSKSSMFSTGGDEVNAKCYEDDEQTQKALNETGITIEEALDEFVGYTHKALTNLGKTPVVWEEMVLEHNITLGADTLIMVWISSEHVASVVDKGFNIIHAASDYFYLDCGAGGWVGDNVEGNSWCDPFKTWQKTYSFDPYTNLSSNVQSLVKGGESLLWTEQSGPENLDSIVWPRAASSAEVFWTGETLPDGTPRVNGTQEALSRLHDVSYRFRKRGVKSISLQPEWCALRPGACDLTA</sequence>
<comment type="caution">
    <text evidence="12">The sequence shown here is derived from an EMBL/GenBank/DDBJ whole genome shotgun (WGS) entry which is preliminary data.</text>
</comment>
<dbReference type="InterPro" id="IPR029019">
    <property type="entry name" value="HEX_eukaryotic_N"/>
</dbReference>
<evidence type="ECO:0000256" key="2">
    <source>
        <dbReference type="ARBA" id="ARBA00006285"/>
    </source>
</evidence>
<evidence type="ECO:0000256" key="4">
    <source>
        <dbReference type="ARBA" id="ARBA00022801"/>
    </source>
</evidence>
<dbReference type="OrthoDB" id="428480at2759"/>
<dbReference type="GO" id="GO:0005975">
    <property type="term" value="P:carbohydrate metabolic process"/>
    <property type="evidence" value="ECO:0007669"/>
    <property type="project" value="InterPro"/>
</dbReference>
<comment type="catalytic activity">
    <reaction evidence="1 7">
        <text>Hydrolysis of terminal non-reducing N-acetyl-D-hexosamine residues in N-acetyl-beta-D-hexosaminides.</text>
        <dbReference type="EC" id="3.2.1.52"/>
    </reaction>
</comment>
<evidence type="ECO:0000256" key="8">
    <source>
        <dbReference type="PIRSR" id="PIRSR001093-1"/>
    </source>
</evidence>
<dbReference type="EMBL" id="NBII01000007">
    <property type="protein sequence ID" value="PAV16811.1"/>
    <property type="molecule type" value="Genomic_DNA"/>
</dbReference>
<dbReference type="Pfam" id="PF00728">
    <property type="entry name" value="Glyco_hydro_20"/>
    <property type="match status" value="1"/>
</dbReference>
<dbReference type="InterPro" id="IPR017853">
    <property type="entry name" value="GH"/>
</dbReference>
<evidence type="ECO:0000256" key="1">
    <source>
        <dbReference type="ARBA" id="ARBA00001231"/>
    </source>
</evidence>
<keyword evidence="6 7" id="KW-0326">Glycosidase</keyword>
<dbReference type="PIRSF" id="PIRSF001093">
    <property type="entry name" value="B-hxosamndse_ab_euk"/>
    <property type="match status" value="1"/>
</dbReference>
<dbReference type="GO" id="GO:0030203">
    <property type="term" value="P:glycosaminoglycan metabolic process"/>
    <property type="evidence" value="ECO:0007669"/>
    <property type="project" value="TreeGrafter"/>
</dbReference>
<feature type="signal peptide" evidence="9">
    <location>
        <begin position="1"/>
        <end position="28"/>
    </location>
</feature>
<dbReference type="Pfam" id="PF14845">
    <property type="entry name" value="Glycohydro_20b2"/>
    <property type="match status" value="1"/>
</dbReference>
<dbReference type="SUPFAM" id="SSF55545">
    <property type="entry name" value="beta-N-acetylhexosaminidase-like domain"/>
    <property type="match status" value="1"/>
</dbReference>
<name>A0A286UB47_9AGAM</name>
<comment type="similarity">
    <text evidence="2 7">Belongs to the glycosyl hydrolase 20 family.</text>
</comment>
<evidence type="ECO:0000256" key="5">
    <source>
        <dbReference type="ARBA" id="ARBA00023180"/>
    </source>
</evidence>
<dbReference type="InterPro" id="IPR015883">
    <property type="entry name" value="Glyco_hydro_20_cat"/>
</dbReference>
<gene>
    <name evidence="12" type="ORF">PNOK_0687500</name>
</gene>
<keyword evidence="13" id="KW-1185">Reference proteome</keyword>
<evidence type="ECO:0000313" key="12">
    <source>
        <dbReference type="EMBL" id="PAV16811.1"/>
    </source>
</evidence>
<dbReference type="InterPro" id="IPR029018">
    <property type="entry name" value="Hex-like_dom2"/>
</dbReference>
<dbReference type="SUPFAM" id="SSF51445">
    <property type="entry name" value="(Trans)glycosidases"/>
    <property type="match status" value="1"/>
</dbReference>
<feature type="domain" description="Beta-hexosaminidase eukaryotic type N-terminal" evidence="11">
    <location>
        <begin position="29"/>
        <end position="160"/>
    </location>
</feature>
<dbReference type="Proteomes" id="UP000217199">
    <property type="component" value="Unassembled WGS sequence"/>
</dbReference>
<evidence type="ECO:0000256" key="3">
    <source>
        <dbReference type="ARBA" id="ARBA00022729"/>
    </source>
</evidence>
<organism evidence="12 13">
    <name type="scientific">Pyrrhoderma noxium</name>
    <dbReference type="NCBI Taxonomy" id="2282107"/>
    <lineage>
        <taxon>Eukaryota</taxon>
        <taxon>Fungi</taxon>
        <taxon>Dikarya</taxon>
        <taxon>Basidiomycota</taxon>
        <taxon>Agaricomycotina</taxon>
        <taxon>Agaricomycetes</taxon>
        <taxon>Hymenochaetales</taxon>
        <taxon>Hymenochaetaceae</taxon>
        <taxon>Pyrrhoderma</taxon>
    </lineage>
</organism>
<dbReference type="PANTHER" id="PTHR22600">
    <property type="entry name" value="BETA-HEXOSAMINIDASE"/>
    <property type="match status" value="1"/>
</dbReference>
<dbReference type="GO" id="GO:0004563">
    <property type="term" value="F:beta-N-acetylhexosaminidase activity"/>
    <property type="evidence" value="ECO:0007669"/>
    <property type="project" value="UniProtKB-EC"/>
</dbReference>
<proteinExistence type="inferred from homology"/>
<dbReference type="GO" id="GO:0016020">
    <property type="term" value="C:membrane"/>
    <property type="evidence" value="ECO:0007669"/>
    <property type="project" value="TreeGrafter"/>
</dbReference>
<dbReference type="InParanoid" id="A0A286UB47"/>
<evidence type="ECO:0000259" key="11">
    <source>
        <dbReference type="Pfam" id="PF14845"/>
    </source>
</evidence>
<feature type="chain" id="PRO_5013951221" description="Beta-hexosaminidase" evidence="9">
    <location>
        <begin position="29"/>
        <end position="568"/>
    </location>
</feature>
<dbReference type="PRINTS" id="PR00738">
    <property type="entry name" value="GLHYDRLASE20"/>
</dbReference>
<keyword evidence="4 7" id="KW-0378">Hydrolase</keyword>
<feature type="domain" description="Glycoside hydrolase family 20 catalytic" evidence="10">
    <location>
        <begin position="183"/>
        <end position="515"/>
    </location>
</feature>
<evidence type="ECO:0000259" key="10">
    <source>
        <dbReference type="Pfam" id="PF00728"/>
    </source>
</evidence>
<dbReference type="STRING" id="2282107.A0A286UB47"/>
<accession>A0A286UB47</accession>
<evidence type="ECO:0000313" key="13">
    <source>
        <dbReference type="Proteomes" id="UP000217199"/>
    </source>
</evidence>
<evidence type="ECO:0000256" key="7">
    <source>
        <dbReference type="PIRNR" id="PIRNR001093"/>
    </source>
</evidence>
<evidence type="ECO:0000256" key="9">
    <source>
        <dbReference type="SAM" id="SignalP"/>
    </source>
</evidence>
<dbReference type="FunFam" id="3.20.20.80:FF:000063">
    <property type="entry name" value="Beta-hexosaminidase"/>
    <property type="match status" value="1"/>
</dbReference>